<sequence>MALDGSTYTPQQDCSIAPALCFKFFQDPVMQKTFPTSGPAQGGTRIDITGSGFFNTSQSLCRFGTTKVALVFLNSTNVMCFAPSHVAQVVDLYISANGFDFLVQTLKFEF</sequence>
<dbReference type="InterPro" id="IPR013783">
    <property type="entry name" value="Ig-like_fold"/>
</dbReference>
<dbReference type="AlphaFoldDB" id="L1JWM7"/>
<reference evidence="4" key="2">
    <citation type="submission" date="2012-11" db="EMBL/GenBank/DDBJ databases">
        <authorList>
            <person name="Kuo A."/>
            <person name="Curtis B.A."/>
            <person name="Tanifuji G."/>
            <person name="Burki F."/>
            <person name="Gruber A."/>
            <person name="Irimia M."/>
            <person name="Maruyama S."/>
            <person name="Arias M.C."/>
            <person name="Ball S.G."/>
            <person name="Gile G.H."/>
            <person name="Hirakawa Y."/>
            <person name="Hopkins J.F."/>
            <person name="Rensing S.A."/>
            <person name="Schmutz J."/>
            <person name="Symeonidi A."/>
            <person name="Elias M."/>
            <person name="Eveleigh R.J."/>
            <person name="Herman E.K."/>
            <person name="Klute M.J."/>
            <person name="Nakayama T."/>
            <person name="Obornik M."/>
            <person name="Reyes-Prieto A."/>
            <person name="Armbrust E.V."/>
            <person name="Aves S.J."/>
            <person name="Beiko R.G."/>
            <person name="Coutinho P."/>
            <person name="Dacks J.B."/>
            <person name="Durnford D.G."/>
            <person name="Fast N.M."/>
            <person name="Green B.R."/>
            <person name="Grisdale C."/>
            <person name="Hempe F."/>
            <person name="Henrissat B."/>
            <person name="Hoppner M.P."/>
            <person name="Ishida K.-I."/>
            <person name="Kim E."/>
            <person name="Koreny L."/>
            <person name="Kroth P.G."/>
            <person name="Liu Y."/>
            <person name="Malik S.-B."/>
            <person name="Maier U.G."/>
            <person name="McRose D."/>
            <person name="Mock T."/>
            <person name="Neilson J.A."/>
            <person name="Onodera N.T."/>
            <person name="Poole A.M."/>
            <person name="Pritham E.J."/>
            <person name="Richards T.A."/>
            <person name="Rocap G."/>
            <person name="Roy S.W."/>
            <person name="Sarai C."/>
            <person name="Schaack S."/>
            <person name="Shirato S."/>
            <person name="Slamovits C.H."/>
            <person name="Spencer D.F."/>
            <person name="Suzuki S."/>
            <person name="Worden A.Z."/>
            <person name="Zauner S."/>
            <person name="Barry K."/>
            <person name="Bell C."/>
            <person name="Bharti A.K."/>
            <person name="Crow J.A."/>
            <person name="Grimwood J."/>
            <person name="Kramer R."/>
            <person name="Lindquist E."/>
            <person name="Lucas S."/>
            <person name="Salamov A."/>
            <person name="McFadden G.I."/>
            <person name="Lane C.E."/>
            <person name="Keeling P.J."/>
            <person name="Gray M.W."/>
            <person name="Grigoriev I.V."/>
            <person name="Archibald J.M."/>
        </authorList>
    </citation>
    <scope>NUCLEOTIDE SEQUENCE</scope>
    <source>
        <strain evidence="4">CCMP2712</strain>
    </source>
</reference>
<dbReference type="KEGG" id="gtt:GUITHDRAFT_64685"/>
<feature type="non-terminal residue" evidence="2">
    <location>
        <position position="110"/>
    </location>
</feature>
<dbReference type="InterPro" id="IPR014756">
    <property type="entry name" value="Ig_E-set"/>
</dbReference>
<dbReference type="Gene3D" id="2.60.40.10">
    <property type="entry name" value="Immunoglobulins"/>
    <property type="match status" value="1"/>
</dbReference>
<protein>
    <recommendedName>
        <fullName evidence="1">IPT/TIG domain-containing protein</fullName>
    </recommendedName>
</protein>
<dbReference type="EnsemblProtists" id="EKX52981">
    <property type="protein sequence ID" value="EKX52981"/>
    <property type="gene ID" value="GUITHDRAFT_64685"/>
</dbReference>
<gene>
    <name evidence="2" type="ORF">GUITHDRAFT_64685</name>
</gene>
<dbReference type="RefSeq" id="XP_005839961.1">
    <property type="nucleotide sequence ID" value="XM_005839904.1"/>
</dbReference>
<dbReference type="PaxDb" id="55529-EKX52981"/>
<dbReference type="EMBL" id="JH992971">
    <property type="protein sequence ID" value="EKX52981.1"/>
    <property type="molecule type" value="Genomic_DNA"/>
</dbReference>
<dbReference type="HOGENOM" id="CLU_2177703_0_0_1"/>
<dbReference type="Pfam" id="PF01833">
    <property type="entry name" value="TIG"/>
    <property type="match status" value="1"/>
</dbReference>
<dbReference type="SUPFAM" id="SSF81296">
    <property type="entry name" value="E set domains"/>
    <property type="match status" value="1"/>
</dbReference>
<proteinExistence type="predicted"/>
<evidence type="ECO:0000313" key="2">
    <source>
        <dbReference type="EMBL" id="EKX52981.1"/>
    </source>
</evidence>
<evidence type="ECO:0000313" key="3">
    <source>
        <dbReference type="EnsemblProtists" id="EKX52981"/>
    </source>
</evidence>
<accession>L1JWM7</accession>
<dbReference type="CDD" id="cd00102">
    <property type="entry name" value="IPT"/>
    <property type="match status" value="1"/>
</dbReference>
<evidence type="ECO:0000259" key="1">
    <source>
        <dbReference type="Pfam" id="PF01833"/>
    </source>
</evidence>
<name>L1JWM7_GUITC</name>
<feature type="domain" description="IPT/TIG" evidence="1">
    <location>
        <begin position="28"/>
        <end position="109"/>
    </location>
</feature>
<dbReference type="Proteomes" id="UP000011087">
    <property type="component" value="Unassembled WGS sequence"/>
</dbReference>
<organism evidence="2">
    <name type="scientific">Guillardia theta (strain CCMP2712)</name>
    <name type="common">Cryptophyte</name>
    <dbReference type="NCBI Taxonomy" id="905079"/>
    <lineage>
        <taxon>Eukaryota</taxon>
        <taxon>Cryptophyceae</taxon>
        <taxon>Pyrenomonadales</taxon>
        <taxon>Geminigeraceae</taxon>
        <taxon>Guillardia</taxon>
    </lineage>
</organism>
<keyword evidence="4" id="KW-1185">Reference proteome</keyword>
<dbReference type="GeneID" id="17309809"/>
<dbReference type="InterPro" id="IPR002909">
    <property type="entry name" value="IPT_dom"/>
</dbReference>
<reference evidence="2 4" key="1">
    <citation type="journal article" date="2012" name="Nature">
        <title>Algal genomes reveal evolutionary mosaicism and the fate of nucleomorphs.</title>
        <authorList>
            <consortium name="DOE Joint Genome Institute"/>
            <person name="Curtis B.A."/>
            <person name="Tanifuji G."/>
            <person name="Burki F."/>
            <person name="Gruber A."/>
            <person name="Irimia M."/>
            <person name="Maruyama S."/>
            <person name="Arias M.C."/>
            <person name="Ball S.G."/>
            <person name="Gile G.H."/>
            <person name="Hirakawa Y."/>
            <person name="Hopkins J.F."/>
            <person name="Kuo A."/>
            <person name="Rensing S.A."/>
            <person name="Schmutz J."/>
            <person name="Symeonidi A."/>
            <person name="Elias M."/>
            <person name="Eveleigh R.J."/>
            <person name="Herman E.K."/>
            <person name="Klute M.J."/>
            <person name="Nakayama T."/>
            <person name="Obornik M."/>
            <person name="Reyes-Prieto A."/>
            <person name="Armbrust E.V."/>
            <person name="Aves S.J."/>
            <person name="Beiko R.G."/>
            <person name="Coutinho P."/>
            <person name="Dacks J.B."/>
            <person name="Durnford D.G."/>
            <person name="Fast N.M."/>
            <person name="Green B.R."/>
            <person name="Grisdale C.J."/>
            <person name="Hempel F."/>
            <person name="Henrissat B."/>
            <person name="Hoppner M.P."/>
            <person name="Ishida K."/>
            <person name="Kim E."/>
            <person name="Koreny L."/>
            <person name="Kroth P.G."/>
            <person name="Liu Y."/>
            <person name="Malik S.B."/>
            <person name="Maier U.G."/>
            <person name="McRose D."/>
            <person name="Mock T."/>
            <person name="Neilson J.A."/>
            <person name="Onodera N.T."/>
            <person name="Poole A.M."/>
            <person name="Pritham E.J."/>
            <person name="Richards T.A."/>
            <person name="Rocap G."/>
            <person name="Roy S.W."/>
            <person name="Sarai C."/>
            <person name="Schaack S."/>
            <person name="Shirato S."/>
            <person name="Slamovits C.H."/>
            <person name="Spencer D.F."/>
            <person name="Suzuki S."/>
            <person name="Worden A.Z."/>
            <person name="Zauner S."/>
            <person name="Barry K."/>
            <person name="Bell C."/>
            <person name="Bharti A.K."/>
            <person name="Crow J.A."/>
            <person name="Grimwood J."/>
            <person name="Kramer R."/>
            <person name="Lindquist E."/>
            <person name="Lucas S."/>
            <person name="Salamov A."/>
            <person name="McFadden G.I."/>
            <person name="Lane C.E."/>
            <person name="Keeling P.J."/>
            <person name="Gray M.W."/>
            <person name="Grigoriev I.V."/>
            <person name="Archibald J.M."/>
        </authorList>
    </citation>
    <scope>NUCLEOTIDE SEQUENCE</scope>
    <source>
        <strain evidence="2 4">CCMP2712</strain>
    </source>
</reference>
<reference evidence="3" key="3">
    <citation type="submission" date="2016-03" db="UniProtKB">
        <authorList>
            <consortium name="EnsemblProtists"/>
        </authorList>
    </citation>
    <scope>IDENTIFICATION</scope>
</reference>
<evidence type="ECO:0000313" key="4">
    <source>
        <dbReference type="Proteomes" id="UP000011087"/>
    </source>
</evidence>